<comment type="caution">
    <text evidence="2">The sequence shown here is derived from an EMBL/GenBank/DDBJ whole genome shotgun (WGS) entry which is preliminary data.</text>
</comment>
<organism evidence="2 3">
    <name type="scientific">Fusarium mexicanum</name>
    <dbReference type="NCBI Taxonomy" id="751941"/>
    <lineage>
        <taxon>Eukaryota</taxon>
        <taxon>Fungi</taxon>
        <taxon>Dikarya</taxon>
        <taxon>Ascomycota</taxon>
        <taxon>Pezizomycotina</taxon>
        <taxon>Sordariomycetes</taxon>
        <taxon>Hypocreomycetidae</taxon>
        <taxon>Hypocreales</taxon>
        <taxon>Nectriaceae</taxon>
        <taxon>Fusarium</taxon>
        <taxon>Fusarium fujikuroi species complex</taxon>
    </lineage>
</organism>
<feature type="region of interest" description="Disordered" evidence="1">
    <location>
        <begin position="1"/>
        <end position="80"/>
    </location>
</feature>
<proteinExistence type="predicted"/>
<dbReference type="AlphaFoldDB" id="A0A8H5IWK5"/>
<evidence type="ECO:0000313" key="2">
    <source>
        <dbReference type="EMBL" id="KAF5544424.1"/>
    </source>
</evidence>
<gene>
    <name evidence="2" type="ORF">FMEXI_6537</name>
</gene>
<evidence type="ECO:0000256" key="1">
    <source>
        <dbReference type="SAM" id="MobiDB-lite"/>
    </source>
</evidence>
<feature type="compositionally biased region" description="Basic and acidic residues" evidence="1">
    <location>
        <begin position="50"/>
        <end position="61"/>
    </location>
</feature>
<dbReference type="EMBL" id="JAAOAM010000138">
    <property type="protein sequence ID" value="KAF5544424.1"/>
    <property type="molecule type" value="Genomic_DNA"/>
</dbReference>
<accession>A0A8H5IWK5</accession>
<dbReference type="Proteomes" id="UP000522262">
    <property type="component" value="Unassembled WGS sequence"/>
</dbReference>
<keyword evidence="3" id="KW-1185">Reference proteome</keyword>
<name>A0A8H5IWK5_9HYPO</name>
<reference evidence="2 3" key="1">
    <citation type="submission" date="2020-05" db="EMBL/GenBank/DDBJ databases">
        <title>Identification and distribution of gene clusters putatively required for synthesis of sphingolipid metabolism inhibitors in phylogenetically diverse species of the filamentous fungus Fusarium.</title>
        <authorList>
            <person name="Kim H.-S."/>
            <person name="Busman M."/>
            <person name="Brown D.W."/>
            <person name="Divon H."/>
            <person name="Uhlig S."/>
            <person name="Proctor R.H."/>
        </authorList>
    </citation>
    <scope>NUCLEOTIDE SEQUENCE [LARGE SCALE GENOMIC DNA]</scope>
    <source>
        <strain evidence="2 3">NRRL 53147</strain>
    </source>
</reference>
<protein>
    <submittedName>
        <fullName evidence="2">Uncharacterized protein</fullName>
    </submittedName>
</protein>
<sequence length="106" mass="11872">MHICSLSSNRASVFTSTRTGIHQGRPHSPTSISQDMANTPSPPDTQQANKRQDPTRSHTPESRVVNPPRLPYTKNSTMPMPTKHILVKPYSLSLTQYRKYTQDASP</sequence>
<feature type="compositionally biased region" description="Polar residues" evidence="1">
    <location>
        <begin position="1"/>
        <end position="20"/>
    </location>
</feature>
<feature type="compositionally biased region" description="Polar residues" evidence="1">
    <location>
        <begin position="28"/>
        <end position="49"/>
    </location>
</feature>
<evidence type="ECO:0000313" key="3">
    <source>
        <dbReference type="Proteomes" id="UP000522262"/>
    </source>
</evidence>